<dbReference type="SUPFAM" id="SSF143120">
    <property type="entry name" value="YefM-like"/>
    <property type="match status" value="1"/>
</dbReference>
<dbReference type="InterPro" id="IPR051405">
    <property type="entry name" value="phD/YefM_antitoxin"/>
</dbReference>
<evidence type="ECO:0000256" key="1">
    <source>
        <dbReference type="ARBA" id="ARBA00009981"/>
    </source>
</evidence>
<name>A0A9X2VT70_9PSEU</name>
<evidence type="ECO:0000313" key="3">
    <source>
        <dbReference type="EMBL" id="MCS7482410.1"/>
    </source>
</evidence>
<proteinExistence type="inferred from homology"/>
<dbReference type="PANTHER" id="PTHR33713">
    <property type="entry name" value="ANTITOXIN YAFN-RELATED"/>
    <property type="match status" value="1"/>
</dbReference>
<organism evidence="3 4">
    <name type="scientific">Umezawaea endophytica</name>
    <dbReference type="NCBI Taxonomy" id="1654476"/>
    <lineage>
        <taxon>Bacteria</taxon>
        <taxon>Bacillati</taxon>
        <taxon>Actinomycetota</taxon>
        <taxon>Actinomycetes</taxon>
        <taxon>Pseudonocardiales</taxon>
        <taxon>Pseudonocardiaceae</taxon>
        <taxon>Umezawaea</taxon>
    </lineage>
</organism>
<accession>A0A9X2VT70</accession>
<comment type="function">
    <text evidence="2">Antitoxin component of a type II toxin-antitoxin (TA) system.</text>
</comment>
<reference evidence="3" key="1">
    <citation type="submission" date="2022-08" db="EMBL/GenBank/DDBJ databases">
        <authorList>
            <person name="Tistechok S."/>
            <person name="Samborskyy M."/>
            <person name="Roman I."/>
        </authorList>
    </citation>
    <scope>NUCLEOTIDE SEQUENCE</scope>
    <source>
        <strain evidence="3">DSM 103496</strain>
    </source>
</reference>
<dbReference type="RefSeq" id="WP_259627872.1">
    <property type="nucleotide sequence ID" value="NZ_JANYMP010000023.1"/>
</dbReference>
<dbReference type="NCBIfam" id="TIGR01552">
    <property type="entry name" value="phd_fam"/>
    <property type="match status" value="1"/>
</dbReference>
<dbReference type="PANTHER" id="PTHR33713:SF10">
    <property type="entry name" value="ANTITOXIN YAFN"/>
    <property type="match status" value="1"/>
</dbReference>
<comment type="caution">
    <text evidence="3">The sequence shown here is derived from an EMBL/GenBank/DDBJ whole genome shotgun (WGS) entry which is preliminary data.</text>
</comment>
<dbReference type="InterPro" id="IPR006442">
    <property type="entry name" value="Antitoxin_Phd/YefM"/>
</dbReference>
<protein>
    <recommendedName>
        <fullName evidence="2">Antitoxin</fullName>
    </recommendedName>
</protein>
<dbReference type="Gene3D" id="1.10.1220.170">
    <property type="match status" value="1"/>
</dbReference>
<dbReference type="AlphaFoldDB" id="A0A9X2VT70"/>
<comment type="similarity">
    <text evidence="1 2">Belongs to the phD/YefM antitoxin family.</text>
</comment>
<sequence length="95" mass="10278">MTTRISLAAARNQLSDLVTQVESSHERIILTKHGVDAAVLMAPAELEGLEETIEILSRGDSHSEVLNAIRQAEEDLAAGKIASLDDLITSLKQRT</sequence>
<dbReference type="InterPro" id="IPR036165">
    <property type="entry name" value="YefM-like_sf"/>
</dbReference>
<dbReference type="Gene3D" id="3.40.1620.10">
    <property type="entry name" value="YefM-like domain"/>
    <property type="match status" value="1"/>
</dbReference>
<dbReference type="EMBL" id="JANYMP010000023">
    <property type="protein sequence ID" value="MCS7482410.1"/>
    <property type="molecule type" value="Genomic_DNA"/>
</dbReference>
<keyword evidence="4" id="KW-1185">Reference proteome</keyword>
<dbReference type="Proteomes" id="UP001141259">
    <property type="component" value="Unassembled WGS sequence"/>
</dbReference>
<dbReference type="Pfam" id="PF02604">
    <property type="entry name" value="PhdYeFM_antitox"/>
    <property type="match status" value="1"/>
</dbReference>
<evidence type="ECO:0000256" key="2">
    <source>
        <dbReference type="RuleBase" id="RU362080"/>
    </source>
</evidence>
<gene>
    <name evidence="3" type="ORF">NZH93_36670</name>
</gene>
<evidence type="ECO:0000313" key="4">
    <source>
        <dbReference type="Proteomes" id="UP001141259"/>
    </source>
</evidence>